<feature type="region of interest" description="Disordered" evidence="1">
    <location>
        <begin position="1"/>
        <end position="51"/>
    </location>
</feature>
<evidence type="ECO:0000313" key="3">
    <source>
        <dbReference type="EMBL" id="ESP88961.1"/>
    </source>
</evidence>
<comment type="caution">
    <text evidence="3">The sequence shown here is derived from an EMBL/GenBank/DDBJ whole genome shotgun (WGS) entry which is preliminary data.</text>
</comment>
<proteinExistence type="predicted"/>
<dbReference type="EMBL" id="ASGZ01000021">
    <property type="protein sequence ID" value="ESP88961.1"/>
    <property type="molecule type" value="Genomic_DNA"/>
</dbReference>
<reference evidence="3 4" key="1">
    <citation type="journal article" date="2013" name="Genome Announc.">
        <title>Draft Genome Sequence of 'Candidatus Halobonum tyrrellensis' Strain G22, Isolated from the Hypersaline Waters of Lake Tyrrell, Australia.</title>
        <authorList>
            <person name="Ugalde J.A."/>
            <person name="Narasingarao P."/>
            <person name="Kuo S."/>
            <person name="Podell S."/>
            <person name="Allen E.E."/>
        </authorList>
    </citation>
    <scope>NUCLEOTIDE SEQUENCE [LARGE SCALE GENOMIC DNA]</scope>
    <source>
        <strain evidence="3 4">G22</strain>
    </source>
</reference>
<name>V4GUZ8_9EURY</name>
<dbReference type="RefSeq" id="WP_023393936.1">
    <property type="nucleotide sequence ID" value="NZ_ASGZ01000021.1"/>
</dbReference>
<dbReference type="eggNOG" id="arCOG06372">
    <property type="taxonomic scope" value="Archaea"/>
</dbReference>
<keyword evidence="2" id="KW-0812">Transmembrane</keyword>
<feature type="transmembrane region" description="Helical" evidence="2">
    <location>
        <begin position="57"/>
        <end position="75"/>
    </location>
</feature>
<evidence type="ECO:0000313" key="4">
    <source>
        <dbReference type="Proteomes" id="UP000017840"/>
    </source>
</evidence>
<evidence type="ECO:0000256" key="1">
    <source>
        <dbReference type="SAM" id="MobiDB-lite"/>
    </source>
</evidence>
<keyword evidence="2" id="KW-0472">Membrane</keyword>
<keyword evidence="4" id="KW-1185">Reference proteome</keyword>
<protein>
    <submittedName>
        <fullName evidence="3">Uncharacterized protein</fullName>
    </submittedName>
</protein>
<keyword evidence="2" id="KW-1133">Transmembrane helix</keyword>
<feature type="transmembrane region" description="Helical" evidence="2">
    <location>
        <begin position="142"/>
        <end position="169"/>
    </location>
</feature>
<organism evidence="3 4">
    <name type="scientific">Candidatus Halobonum tyrrellensis G22</name>
    <dbReference type="NCBI Taxonomy" id="1324957"/>
    <lineage>
        <taxon>Archaea</taxon>
        <taxon>Methanobacteriati</taxon>
        <taxon>Methanobacteriota</taxon>
        <taxon>Stenosarchaea group</taxon>
        <taxon>Halobacteria</taxon>
        <taxon>Halobacteriales</taxon>
        <taxon>Haloferacaceae</taxon>
        <taxon>Candidatus Halobonum</taxon>
    </lineage>
</organism>
<feature type="transmembrane region" description="Helical" evidence="2">
    <location>
        <begin position="81"/>
        <end position="101"/>
    </location>
</feature>
<feature type="compositionally biased region" description="Low complexity" evidence="1">
    <location>
        <begin position="19"/>
        <end position="37"/>
    </location>
</feature>
<dbReference type="Proteomes" id="UP000017840">
    <property type="component" value="Unassembled WGS sequence"/>
</dbReference>
<feature type="transmembrane region" description="Helical" evidence="2">
    <location>
        <begin position="113"/>
        <end position="136"/>
    </location>
</feature>
<feature type="compositionally biased region" description="Basic and acidic residues" evidence="1">
    <location>
        <begin position="1"/>
        <end position="17"/>
    </location>
</feature>
<accession>V4GUZ8</accession>
<dbReference type="OrthoDB" id="242095at2157"/>
<dbReference type="AlphaFoldDB" id="V4GUZ8"/>
<gene>
    <name evidence="3" type="ORF">K933_06743</name>
</gene>
<sequence length="181" mass="18114">MSKSLEELQELADREVGDGSESGADSGAESARSGSDETTADDAEGGRSRARLGRSPVSAKGLIASFLVAGAGLLAGASVPLLGGLVQYVGLFAATFLLGAVRSRRRYVETAVAGGAASCLLFVASTLGGLNFFLGANFLAEYGVATAGAAVAGAGLTAGAVVSLLGYYFGRDLRDGLTRDV</sequence>
<evidence type="ECO:0000256" key="2">
    <source>
        <dbReference type="SAM" id="Phobius"/>
    </source>
</evidence>